<dbReference type="InterPro" id="IPR001138">
    <property type="entry name" value="Zn2Cys6_DnaBD"/>
</dbReference>
<evidence type="ECO:0000259" key="2">
    <source>
        <dbReference type="PROSITE" id="PS50048"/>
    </source>
</evidence>
<keyword evidence="1" id="KW-0539">Nucleus</keyword>
<keyword evidence="4" id="KW-1185">Reference proteome</keyword>
<dbReference type="CDD" id="cd00067">
    <property type="entry name" value="GAL4"/>
    <property type="match status" value="1"/>
</dbReference>
<dbReference type="PANTHER" id="PTHR37540:SF5">
    <property type="entry name" value="TRANSCRIPTION FACTOR DOMAIN-CONTAINING PROTEIN"/>
    <property type="match status" value="1"/>
</dbReference>
<feature type="domain" description="Zn(2)-C6 fungal-type" evidence="2">
    <location>
        <begin position="25"/>
        <end position="56"/>
    </location>
</feature>
<dbReference type="OrthoDB" id="4159781at2759"/>
<evidence type="ECO:0000313" key="3">
    <source>
        <dbReference type="EMBL" id="KAG0653020.1"/>
    </source>
</evidence>
<dbReference type="InterPro" id="IPR021858">
    <property type="entry name" value="Fun_TF"/>
</dbReference>
<dbReference type="SUPFAM" id="SSF57701">
    <property type="entry name" value="Zn2/Cys6 DNA-binding domain"/>
    <property type="match status" value="1"/>
</dbReference>
<dbReference type="Gene3D" id="4.10.240.10">
    <property type="entry name" value="Zn(2)-C6 fungal-type DNA-binding domain"/>
    <property type="match status" value="1"/>
</dbReference>
<dbReference type="PROSITE" id="PS00463">
    <property type="entry name" value="ZN2_CY6_FUNGAL_1"/>
    <property type="match status" value="1"/>
</dbReference>
<name>A0A9P6VSX6_9HELO</name>
<sequence length="339" mass="37957">MNNDSIDAEATGGRNPSRRNRGLLSCVECHRRKQKCNRLQPCNDCTQRGVPYKCEYKIPIPPPNYSLNSDQGDQGKSRKGIQNARLRRIISGSEVILTLESVHALGGSAPGNPISDANLPAYFTNWDPGSTDPLDLIQNSDARPFLAGGVPPGVDPWFLGSPGGSEPFSSLPPTEGEPIPKMFLITHFFQQLAPWLSSYDDTMTPTSPRVSWFPFALNNPTLFYATLLGSAVHLYRKRSLGDQRKLLWYKVRTMRLANENLQIPSRGASDEMILVALILLYFNVGGDNQEEYEIHLRGIHQMLKLRGGLDCLGMRGMVKNWLDICYGPWVDGWEYGRLY</sequence>
<dbReference type="Pfam" id="PF11951">
    <property type="entry name" value="Fungal_trans_2"/>
    <property type="match status" value="1"/>
</dbReference>
<accession>A0A9P6VSX6</accession>
<proteinExistence type="predicted"/>
<dbReference type="InterPro" id="IPR036864">
    <property type="entry name" value="Zn2-C6_fun-type_DNA-bd_sf"/>
</dbReference>
<dbReference type="Proteomes" id="UP000785200">
    <property type="component" value="Unassembled WGS sequence"/>
</dbReference>
<dbReference type="SMART" id="SM00066">
    <property type="entry name" value="GAL4"/>
    <property type="match status" value="1"/>
</dbReference>
<dbReference type="PROSITE" id="PS50048">
    <property type="entry name" value="ZN2_CY6_FUNGAL_2"/>
    <property type="match status" value="1"/>
</dbReference>
<dbReference type="Pfam" id="PF00172">
    <property type="entry name" value="Zn_clus"/>
    <property type="match status" value="1"/>
</dbReference>
<dbReference type="GO" id="GO:0008270">
    <property type="term" value="F:zinc ion binding"/>
    <property type="evidence" value="ECO:0007669"/>
    <property type="project" value="InterPro"/>
</dbReference>
<gene>
    <name evidence="3" type="ORF">D0Z07_0510</name>
</gene>
<dbReference type="EMBL" id="VNKQ01000002">
    <property type="protein sequence ID" value="KAG0653020.1"/>
    <property type="molecule type" value="Genomic_DNA"/>
</dbReference>
<comment type="caution">
    <text evidence="3">The sequence shown here is derived from an EMBL/GenBank/DDBJ whole genome shotgun (WGS) entry which is preliminary data.</text>
</comment>
<reference evidence="3" key="1">
    <citation type="submission" date="2019-07" db="EMBL/GenBank/DDBJ databases">
        <title>Hyphodiscus hymeniophilus genome sequencing and assembly.</title>
        <authorList>
            <person name="Kramer G."/>
            <person name="Nodwell J."/>
        </authorList>
    </citation>
    <scope>NUCLEOTIDE SEQUENCE</scope>
    <source>
        <strain evidence="3">ATCC 34498</strain>
    </source>
</reference>
<dbReference type="GO" id="GO:0000981">
    <property type="term" value="F:DNA-binding transcription factor activity, RNA polymerase II-specific"/>
    <property type="evidence" value="ECO:0007669"/>
    <property type="project" value="InterPro"/>
</dbReference>
<evidence type="ECO:0000313" key="4">
    <source>
        <dbReference type="Proteomes" id="UP000785200"/>
    </source>
</evidence>
<dbReference type="AlphaFoldDB" id="A0A9P6VSX6"/>
<evidence type="ECO:0000256" key="1">
    <source>
        <dbReference type="ARBA" id="ARBA00023242"/>
    </source>
</evidence>
<organism evidence="3 4">
    <name type="scientific">Hyphodiscus hymeniophilus</name>
    <dbReference type="NCBI Taxonomy" id="353542"/>
    <lineage>
        <taxon>Eukaryota</taxon>
        <taxon>Fungi</taxon>
        <taxon>Dikarya</taxon>
        <taxon>Ascomycota</taxon>
        <taxon>Pezizomycotina</taxon>
        <taxon>Leotiomycetes</taxon>
        <taxon>Helotiales</taxon>
        <taxon>Hyphodiscaceae</taxon>
        <taxon>Hyphodiscus</taxon>
    </lineage>
</organism>
<dbReference type="PANTHER" id="PTHR37540">
    <property type="entry name" value="TRANSCRIPTION FACTOR (ACR-2), PUTATIVE-RELATED-RELATED"/>
    <property type="match status" value="1"/>
</dbReference>
<protein>
    <submittedName>
        <fullName evidence="3">Transcriptional regulatory</fullName>
    </submittedName>
</protein>